<evidence type="ECO:0000313" key="1">
    <source>
        <dbReference type="EMBL" id="CAH9108737.1"/>
    </source>
</evidence>
<organism evidence="1 2">
    <name type="scientific">Cuscuta epithymum</name>
    <dbReference type="NCBI Taxonomy" id="186058"/>
    <lineage>
        <taxon>Eukaryota</taxon>
        <taxon>Viridiplantae</taxon>
        <taxon>Streptophyta</taxon>
        <taxon>Embryophyta</taxon>
        <taxon>Tracheophyta</taxon>
        <taxon>Spermatophyta</taxon>
        <taxon>Magnoliopsida</taxon>
        <taxon>eudicotyledons</taxon>
        <taxon>Gunneridae</taxon>
        <taxon>Pentapetalae</taxon>
        <taxon>asterids</taxon>
        <taxon>lamiids</taxon>
        <taxon>Solanales</taxon>
        <taxon>Convolvulaceae</taxon>
        <taxon>Cuscuteae</taxon>
        <taxon>Cuscuta</taxon>
        <taxon>Cuscuta subgen. Cuscuta</taxon>
    </lineage>
</organism>
<reference evidence="1" key="1">
    <citation type="submission" date="2022-07" db="EMBL/GenBank/DDBJ databases">
        <authorList>
            <person name="Macas J."/>
            <person name="Novak P."/>
            <person name="Neumann P."/>
        </authorList>
    </citation>
    <scope>NUCLEOTIDE SEQUENCE</scope>
</reference>
<sequence>MLACTRRARCSAPDLVTPATQLLVAHDCFHRLSRRTAARRQRSTTDYSFTWLVMVRAFTGHPVLPTRLEDLPTGSPLISAINGDVGRICYDSRKSGPCSDGDHPSGCLCSAATAMSTVGEQ</sequence>
<dbReference type="AlphaFoldDB" id="A0AAV0DTK1"/>
<gene>
    <name evidence="1" type="ORF">CEPIT_LOCUS18486</name>
</gene>
<evidence type="ECO:0000313" key="2">
    <source>
        <dbReference type="Proteomes" id="UP001152523"/>
    </source>
</evidence>
<comment type="caution">
    <text evidence="1">The sequence shown here is derived from an EMBL/GenBank/DDBJ whole genome shotgun (WGS) entry which is preliminary data.</text>
</comment>
<accession>A0AAV0DTK1</accession>
<name>A0AAV0DTK1_9ASTE</name>
<proteinExistence type="predicted"/>
<keyword evidence="2" id="KW-1185">Reference proteome</keyword>
<dbReference type="Proteomes" id="UP001152523">
    <property type="component" value="Unassembled WGS sequence"/>
</dbReference>
<protein>
    <submittedName>
        <fullName evidence="1">Uncharacterized protein</fullName>
    </submittedName>
</protein>
<dbReference type="EMBL" id="CAMAPF010000148">
    <property type="protein sequence ID" value="CAH9108737.1"/>
    <property type="molecule type" value="Genomic_DNA"/>
</dbReference>